<gene>
    <name evidence="2" type="ORF">ACFTOW_13235</name>
</gene>
<protein>
    <submittedName>
        <fullName evidence="2">PD-(D/E)XK nuclease family protein</fullName>
    </submittedName>
</protein>
<evidence type="ECO:0000259" key="1">
    <source>
        <dbReference type="Pfam" id="PF12705"/>
    </source>
</evidence>
<feature type="domain" description="PD-(D/E)XK endonuclease-like" evidence="1">
    <location>
        <begin position="6"/>
        <end position="101"/>
    </location>
</feature>
<dbReference type="InterPro" id="IPR038726">
    <property type="entry name" value="PDDEXK_AddAB-type"/>
</dbReference>
<comment type="caution">
    <text evidence="2">The sequence shown here is derived from an EMBL/GenBank/DDBJ whole genome shotgun (WGS) entry which is preliminary data.</text>
</comment>
<dbReference type="RefSeq" id="WP_379916483.1">
    <property type="nucleotide sequence ID" value="NZ_JBHUDD010000061.1"/>
</dbReference>
<sequence>MAARNALGTALHKAMRVLLLRPDLRPRLSAATGFDELTLDGLQAQADALKQWLTAAGYTQIECEVPIQRREASGAEFNGIIDLLATCKGQRLILDHKSGAGSFRQRS</sequence>
<accession>A0ABW4EK27</accession>
<dbReference type="Proteomes" id="UP001597186">
    <property type="component" value="Unassembled WGS sequence"/>
</dbReference>
<keyword evidence="3" id="KW-1185">Reference proteome</keyword>
<dbReference type="EMBL" id="JBHUDD010000061">
    <property type="protein sequence ID" value="MFD1510368.1"/>
    <property type="molecule type" value="Genomic_DNA"/>
</dbReference>
<evidence type="ECO:0000313" key="3">
    <source>
        <dbReference type="Proteomes" id="UP001597186"/>
    </source>
</evidence>
<organism evidence="2 3">
    <name type="scientific">Lacimonas salitolerans</name>
    <dbReference type="NCBI Taxonomy" id="1323750"/>
    <lineage>
        <taxon>Bacteria</taxon>
        <taxon>Pseudomonadati</taxon>
        <taxon>Pseudomonadota</taxon>
        <taxon>Alphaproteobacteria</taxon>
        <taxon>Rhodobacterales</taxon>
        <taxon>Paracoccaceae</taxon>
        <taxon>Lacimonas</taxon>
    </lineage>
</organism>
<reference evidence="3" key="1">
    <citation type="journal article" date="2019" name="Int. J. Syst. Evol. Microbiol.">
        <title>The Global Catalogue of Microorganisms (GCM) 10K type strain sequencing project: providing services to taxonomists for standard genome sequencing and annotation.</title>
        <authorList>
            <consortium name="The Broad Institute Genomics Platform"/>
            <consortium name="The Broad Institute Genome Sequencing Center for Infectious Disease"/>
            <person name="Wu L."/>
            <person name="Ma J."/>
        </authorList>
    </citation>
    <scope>NUCLEOTIDE SEQUENCE [LARGE SCALE GENOMIC DNA]</scope>
    <source>
        <strain evidence="3">CGMCC 1.12477</strain>
    </source>
</reference>
<evidence type="ECO:0000313" key="2">
    <source>
        <dbReference type="EMBL" id="MFD1510368.1"/>
    </source>
</evidence>
<dbReference type="Pfam" id="PF12705">
    <property type="entry name" value="PDDEXK_1"/>
    <property type="match status" value="1"/>
</dbReference>
<name>A0ABW4EK27_9RHOB</name>
<proteinExistence type="predicted"/>